<organism evidence="1">
    <name type="scientific">marine metagenome</name>
    <dbReference type="NCBI Taxonomy" id="408172"/>
    <lineage>
        <taxon>unclassified sequences</taxon>
        <taxon>metagenomes</taxon>
        <taxon>ecological metagenomes</taxon>
    </lineage>
</organism>
<dbReference type="EMBL" id="UINC01133637">
    <property type="protein sequence ID" value="SVD16693.1"/>
    <property type="molecule type" value="Genomic_DNA"/>
</dbReference>
<protein>
    <submittedName>
        <fullName evidence="1">Uncharacterized protein</fullName>
    </submittedName>
</protein>
<evidence type="ECO:0000313" key="1">
    <source>
        <dbReference type="EMBL" id="SVD16693.1"/>
    </source>
</evidence>
<name>A0A382T3Y0_9ZZZZ</name>
<dbReference type="AlphaFoldDB" id="A0A382T3Y0"/>
<accession>A0A382T3Y0</accession>
<sequence length="41" mass="4871">MSERSPTSLLHPFQEDYVKDPFPFLATVRRDTPVSRIDKRH</sequence>
<gene>
    <name evidence="1" type="ORF">METZ01_LOCUS369547</name>
</gene>
<reference evidence="1" key="1">
    <citation type="submission" date="2018-05" db="EMBL/GenBank/DDBJ databases">
        <authorList>
            <person name="Lanie J.A."/>
            <person name="Ng W.-L."/>
            <person name="Kazmierczak K.M."/>
            <person name="Andrzejewski T.M."/>
            <person name="Davidsen T.M."/>
            <person name="Wayne K.J."/>
            <person name="Tettelin H."/>
            <person name="Glass J.I."/>
            <person name="Rusch D."/>
            <person name="Podicherti R."/>
            <person name="Tsui H.-C.T."/>
            <person name="Winkler M.E."/>
        </authorList>
    </citation>
    <scope>NUCLEOTIDE SEQUENCE</scope>
</reference>
<proteinExistence type="predicted"/>